<dbReference type="EMBL" id="GL891304">
    <property type="protein sequence ID" value="EGO58247.1"/>
    <property type="molecule type" value="Genomic_DNA"/>
</dbReference>
<dbReference type="VEuPathDB" id="FungiDB:NEUTE1DRAFT_101117"/>
<accession>F8MKG6</accession>
<evidence type="ECO:0000256" key="1">
    <source>
        <dbReference type="SAM" id="MobiDB-lite"/>
    </source>
</evidence>
<proteinExistence type="predicted"/>
<dbReference type="KEGG" id="nte:NEUTE1DRAFT101117"/>
<dbReference type="OrthoDB" id="10275126at2759"/>
<gene>
    <name evidence="2" type="ORF">NEUTE1DRAFT_101117</name>
</gene>
<dbReference type="RefSeq" id="XP_009851300.1">
    <property type="nucleotide sequence ID" value="XM_009852998.1"/>
</dbReference>
<reference evidence="3" key="1">
    <citation type="journal article" date="2011" name="Genetics">
        <title>Massive changes in genome architecture accompany the transition to self-fertility in the filamentous fungus Neurospora tetrasperma.</title>
        <authorList>
            <person name="Ellison C.E."/>
            <person name="Stajich J.E."/>
            <person name="Jacobson D.J."/>
            <person name="Natvig D.O."/>
            <person name="Lapidus A."/>
            <person name="Foster B."/>
            <person name="Aerts A."/>
            <person name="Riley R."/>
            <person name="Lindquist E.A."/>
            <person name="Grigoriev I.V."/>
            <person name="Taylor J.W."/>
        </authorList>
    </citation>
    <scope>NUCLEOTIDE SEQUENCE [LARGE SCALE GENOMIC DNA]</scope>
    <source>
        <strain evidence="3">FGSC 2508 / P0657</strain>
    </source>
</reference>
<dbReference type="Proteomes" id="UP000008065">
    <property type="component" value="Unassembled WGS sequence"/>
</dbReference>
<sequence length="142" mass="15695">MALAVMSMNRDPARWTSVELAEHDVEKEISESDNHTLGMTVLPLSRTASEKVSAVRQQVESGYTGTPTSINQITHRHKWVMPLWALFASRPPSSRSDTPKWGPIDDISLSHSLSKTRWLANASFPPKKQVGQGPMGQQEASS</sequence>
<dbReference type="AlphaFoldDB" id="F8MKG6"/>
<protein>
    <submittedName>
        <fullName evidence="2">Uncharacterized protein</fullName>
    </submittedName>
</protein>
<keyword evidence="3" id="KW-1185">Reference proteome</keyword>
<name>F8MKG6_NEUT8</name>
<feature type="region of interest" description="Disordered" evidence="1">
    <location>
        <begin position="120"/>
        <end position="142"/>
    </location>
</feature>
<evidence type="ECO:0000313" key="3">
    <source>
        <dbReference type="Proteomes" id="UP000008065"/>
    </source>
</evidence>
<organism evidence="2 3">
    <name type="scientific">Neurospora tetrasperma (strain FGSC 2508 / ATCC MYA-4615 / P0657)</name>
    <dbReference type="NCBI Taxonomy" id="510951"/>
    <lineage>
        <taxon>Eukaryota</taxon>
        <taxon>Fungi</taxon>
        <taxon>Dikarya</taxon>
        <taxon>Ascomycota</taxon>
        <taxon>Pezizomycotina</taxon>
        <taxon>Sordariomycetes</taxon>
        <taxon>Sordariomycetidae</taxon>
        <taxon>Sordariales</taxon>
        <taxon>Sordariaceae</taxon>
        <taxon>Neurospora</taxon>
    </lineage>
</organism>
<evidence type="ECO:0000313" key="2">
    <source>
        <dbReference type="EMBL" id="EGO58247.1"/>
    </source>
</evidence>
<dbReference type="GeneID" id="20821727"/>
<dbReference type="HOGENOM" id="CLU_1816315_0_0_1"/>